<feature type="compositionally biased region" description="Polar residues" evidence="1">
    <location>
        <begin position="88"/>
        <end position="97"/>
    </location>
</feature>
<dbReference type="GeneTree" id="ENSGT01030000235064"/>
<dbReference type="Proteomes" id="UP000675900">
    <property type="component" value="Unassembled WGS sequence"/>
</dbReference>
<proteinExistence type="predicted"/>
<reference evidence="2" key="2">
    <citation type="submission" date="2025-09" db="UniProtKB">
        <authorList>
            <consortium name="Ensembl"/>
        </authorList>
    </citation>
    <scope>IDENTIFICATION</scope>
</reference>
<name>A0A8C9JT23_PANTA</name>
<organism evidence="2 3">
    <name type="scientific">Panthera tigris altaica</name>
    <name type="common">Siberian tiger</name>
    <dbReference type="NCBI Taxonomy" id="74533"/>
    <lineage>
        <taxon>Eukaryota</taxon>
        <taxon>Metazoa</taxon>
        <taxon>Chordata</taxon>
        <taxon>Craniata</taxon>
        <taxon>Vertebrata</taxon>
        <taxon>Euteleostomi</taxon>
        <taxon>Mammalia</taxon>
        <taxon>Eutheria</taxon>
        <taxon>Laurasiatheria</taxon>
        <taxon>Carnivora</taxon>
        <taxon>Feliformia</taxon>
        <taxon>Felidae</taxon>
        <taxon>Pantherinae</taxon>
        <taxon>Panthera</taxon>
    </lineage>
</organism>
<feature type="region of interest" description="Disordered" evidence="1">
    <location>
        <begin position="88"/>
        <end position="111"/>
    </location>
</feature>
<evidence type="ECO:0000256" key="1">
    <source>
        <dbReference type="SAM" id="MobiDB-lite"/>
    </source>
</evidence>
<sequence length="111" mass="12323">MPERCLLLPGDAHLISSAEKLTMVGMKFSLMMMERICFQSVVLSPSSRQMDSSASFTAAGGLAMDRTSTRCCFFIDFTAESNKRCQPWQEQTVSRSRATVREASKGRRSGT</sequence>
<evidence type="ECO:0000313" key="3">
    <source>
        <dbReference type="Proteomes" id="UP000675900"/>
    </source>
</evidence>
<dbReference type="AlphaFoldDB" id="A0A8C9JT23"/>
<protein>
    <submittedName>
        <fullName evidence="2">Uncharacterized protein</fullName>
    </submittedName>
</protein>
<dbReference type="Ensembl" id="ENSPTIT00000016963.1">
    <property type="protein sequence ID" value="ENSPTIP00000012921.1"/>
    <property type="gene ID" value="ENSPTIG00000012841.1"/>
</dbReference>
<keyword evidence="3" id="KW-1185">Reference proteome</keyword>
<evidence type="ECO:0000313" key="2">
    <source>
        <dbReference type="Ensembl" id="ENSPTIP00000012921.1"/>
    </source>
</evidence>
<accession>A0A8C9JT23</accession>
<reference evidence="2" key="1">
    <citation type="submission" date="2025-08" db="UniProtKB">
        <authorList>
            <consortium name="Ensembl"/>
        </authorList>
    </citation>
    <scope>IDENTIFICATION</scope>
</reference>